<dbReference type="Proteomes" id="UP001150062">
    <property type="component" value="Unassembled WGS sequence"/>
</dbReference>
<comment type="caution">
    <text evidence="1">The sequence shown here is derived from an EMBL/GenBank/DDBJ whole genome shotgun (WGS) entry which is preliminary data.</text>
</comment>
<accession>A0ABQ8YXE5</accession>
<name>A0ABQ8YXE5_9EUKA</name>
<gene>
    <name evidence="1" type="ORF">M0813_17217</name>
</gene>
<protein>
    <submittedName>
        <fullName evidence="1">Uncharacterized protein</fullName>
    </submittedName>
</protein>
<evidence type="ECO:0000313" key="1">
    <source>
        <dbReference type="EMBL" id="KAJ6249333.1"/>
    </source>
</evidence>
<dbReference type="EMBL" id="JAOAOG010000101">
    <property type="protein sequence ID" value="KAJ6249333.1"/>
    <property type="molecule type" value="Genomic_DNA"/>
</dbReference>
<organism evidence="1 2">
    <name type="scientific">Anaeramoeba flamelloides</name>
    <dbReference type="NCBI Taxonomy" id="1746091"/>
    <lineage>
        <taxon>Eukaryota</taxon>
        <taxon>Metamonada</taxon>
        <taxon>Anaeramoebidae</taxon>
        <taxon>Anaeramoeba</taxon>
    </lineage>
</organism>
<evidence type="ECO:0000313" key="2">
    <source>
        <dbReference type="Proteomes" id="UP001150062"/>
    </source>
</evidence>
<sequence length="89" mass="10183">MDVTFDDELDDIEIKSEDIQENGSFTENLQIMSDSDGEGIELVEECQSNMQILEQIAKLVEQNQNNNQQITLQSVSLLRHKLSTKFKAH</sequence>
<proteinExistence type="predicted"/>
<reference evidence="1" key="1">
    <citation type="submission" date="2022-08" db="EMBL/GenBank/DDBJ databases">
        <title>Novel sulfate-reducing endosymbionts in the free-living metamonad Anaeramoeba.</title>
        <authorList>
            <person name="Jerlstrom-Hultqvist J."/>
            <person name="Cepicka I."/>
            <person name="Gallot-Lavallee L."/>
            <person name="Salas-Leiva D."/>
            <person name="Curtis B.A."/>
            <person name="Zahonova K."/>
            <person name="Pipaliya S."/>
            <person name="Dacks J."/>
            <person name="Roger A.J."/>
        </authorList>
    </citation>
    <scope>NUCLEOTIDE SEQUENCE</scope>
    <source>
        <strain evidence="1">Schooner1</strain>
    </source>
</reference>
<keyword evidence="2" id="KW-1185">Reference proteome</keyword>